<feature type="transmembrane region" description="Helical" evidence="1">
    <location>
        <begin position="160"/>
        <end position="181"/>
    </location>
</feature>
<dbReference type="EMBL" id="AHOQ02000048">
    <property type="protein sequence ID" value="EMO43775.1"/>
    <property type="molecule type" value="Genomic_DNA"/>
</dbReference>
<accession>M6UGU9</accession>
<evidence type="ECO:0000259" key="2">
    <source>
        <dbReference type="Pfam" id="PF16927"/>
    </source>
</evidence>
<evidence type="ECO:0000313" key="3">
    <source>
        <dbReference type="EMBL" id="EMO43775.1"/>
    </source>
</evidence>
<gene>
    <name evidence="3" type="ORF">LEP1GSC187_0472</name>
</gene>
<comment type="caution">
    <text evidence="3">The sequence shown here is derived from an EMBL/GenBank/DDBJ whole genome shotgun (WGS) entry which is preliminary data.</text>
</comment>
<name>M6UGU9_9LEPT</name>
<proteinExistence type="predicted"/>
<protein>
    <recommendedName>
        <fullName evidence="2">Histidine kinase N-terminal 7TM region domain-containing protein</fullName>
    </recommendedName>
</protein>
<feature type="transmembrane region" description="Helical" evidence="1">
    <location>
        <begin position="6"/>
        <end position="23"/>
    </location>
</feature>
<dbReference type="AlphaFoldDB" id="M6UGU9"/>
<dbReference type="NCBIfam" id="NF047679">
    <property type="entry name" value="LIC10906_fam"/>
    <property type="match status" value="1"/>
</dbReference>
<sequence>MEVAVGGSFVVLFVGVYVYRIPRRRVVRRWFLLLCCALAAWIGFLGLRFLLPLELRIQTLNIALLPVIFAPYFFFKLIDSTFRPHRVEPSINKFLNAICIGYFLVIVFFGRFAEVQDVARFAYKPTGNYHLLIVYCSLYFLASVVVMWTGIRGGTSRVRAILISSGTVVALLTTIFFVYFLPLRGIFLAHYSSIGVGIGLIIIGIAMVQDNIFRIKWNLLSGADVPLLSKISLGFVLALYKFSDPREYESDYRRQRVAFAENLLYSDLELRLKTDLDAKTRALFLVDKYKKYIK</sequence>
<dbReference type="Pfam" id="PF16927">
    <property type="entry name" value="HisKA_7TM"/>
    <property type="match status" value="1"/>
</dbReference>
<dbReference type="RefSeq" id="WP_004486507.1">
    <property type="nucleotide sequence ID" value="NZ_AHOQ02000048.1"/>
</dbReference>
<organism evidence="3 4">
    <name type="scientific">Leptospira santarosai str. ZUN179</name>
    <dbReference type="NCBI Taxonomy" id="1049985"/>
    <lineage>
        <taxon>Bacteria</taxon>
        <taxon>Pseudomonadati</taxon>
        <taxon>Spirochaetota</taxon>
        <taxon>Spirochaetia</taxon>
        <taxon>Leptospirales</taxon>
        <taxon>Leptospiraceae</taxon>
        <taxon>Leptospira</taxon>
    </lineage>
</organism>
<feature type="domain" description="Histidine kinase N-terminal 7TM region" evidence="2">
    <location>
        <begin position="9"/>
        <end position="215"/>
    </location>
</feature>
<feature type="transmembrane region" description="Helical" evidence="1">
    <location>
        <begin position="30"/>
        <end position="51"/>
    </location>
</feature>
<evidence type="ECO:0000256" key="1">
    <source>
        <dbReference type="SAM" id="Phobius"/>
    </source>
</evidence>
<feature type="transmembrane region" description="Helical" evidence="1">
    <location>
        <begin position="129"/>
        <end position="148"/>
    </location>
</feature>
<evidence type="ECO:0000313" key="4">
    <source>
        <dbReference type="Proteomes" id="UP000012160"/>
    </source>
</evidence>
<keyword evidence="1" id="KW-0472">Membrane</keyword>
<feature type="transmembrane region" description="Helical" evidence="1">
    <location>
        <begin position="187"/>
        <end position="208"/>
    </location>
</feature>
<dbReference type="InterPro" id="IPR031621">
    <property type="entry name" value="HisKA_7TM"/>
</dbReference>
<dbReference type="Proteomes" id="UP000012160">
    <property type="component" value="Unassembled WGS sequence"/>
</dbReference>
<feature type="transmembrane region" description="Helical" evidence="1">
    <location>
        <begin position="57"/>
        <end position="78"/>
    </location>
</feature>
<keyword evidence="1" id="KW-0812">Transmembrane</keyword>
<keyword evidence="1" id="KW-1133">Transmembrane helix</keyword>
<feature type="transmembrane region" description="Helical" evidence="1">
    <location>
        <begin position="90"/>
        <end position="109"/>
    </location>
</feature>
<reference evidence="3 4" key="1">
    <citation type="submission" date="2013-01" db="EMBL/GenBank/DDBJ databases">
        <authorList>
            <person name="Harkins D.M."/>
            <person name="Durkin A.S."/>
            <person name="Brinkac L.M."/>
            <person name="Haft D.H."/>
            <person name="Selengut J.D."/>
            <person name="Sanka R."/>
            <person name="DePew J."/>
            <person name="Purushe J."/>
            <person name="Matthias M.A."/>
            <person name="Vinetz J.M."/>
            <person name="Sutton G.G."/>
            <person name="Nierman W.C."/>
            <person name="Fouts D.E."/>
        </authorList>
    </citation>
    <scope>NUCLEOTIDE SEQUENCE [LARGE SCALE GENOMIC DNA]</scope>
    <source>
        <strain evidence="3 4">ZUN179</strain>
    </source>
</reference>